<name>A0A9P6MKT1_9FUNG</name>
<accession>A0A9P6MKT1</accession>
<dbReference type="EMBL" id="JAAAID010002566">
    <property type="protein sequence ID" value="KAG0006713.1"/>
    <property type="molecule type" value="Genomic_DNA"/>
</dbReference>
<dbReference type="InterPro" id="IPR020850">
    <property type="entry name" value="GED_dom"/>
</dbReference>
<dbReference type="Proteomes" id="UP000703661">
    <property type="component" value="Unassembled WGS sequence"/>
</dbReference>
<evidence type="ECO:0000259" key="1">
    <source>
        <dbReference type="PROSITE" id="PS51388"/>
    </source>
</evidence>
<protein>
    <recommendedName>
        <fullName evidence="1">GED domain-containing protein</fullName>
    </recommendedName>
</protein>
<sequence length="246" mass="28775">MSKDKYMLSTDEISKLILRYKGNELPGFVSFATFIQIYTETLVSWRKITEAHVANMHSYLHDVVTEFISQEVNPLLKDTLLLGFDKFYRGQAKKIDDAIEDIFTDEAMPFTMNKYYYDNILNGRREKVEKKIQELVNRYVPTNTCISNPIELQSSDINYNESIATEDVQEQLQSYCKVARKRIVDVVLLQTIERYMIKQINVYFDMLIAVDENTVTSHLMESLVKSARRQELNDKVVVLQKSLREL</sequence>
<organism evidence="2 3">
    <name type="scientific">Entomortierella chlamydospora</name>
    <dbReference type="NCBI Taxonomy" id="101097"/>
    <lineage>
        <taxon>Eukaryota</taxon>
        <taxon>Fungi</taxon>
        <taxon>Fungi incertae sedis</taxon>
        <taxon>Mucoromycota</taxon>
        <taxon>Mortierellomycotina</taxon>
        <taxon>Mortierellomycetes</taxon>
        <taxon>Mortierellales</taxon>
        <taxon>Mortierellaceae</taxon>
        <taxon>Entomortierella</taxon>
    </lineage>
</organism>
<evidence type="ECO:0000313" key="3">
    <source>
        <dbReference type="Proteomes" id="UP000703661"/>
    </source>
</evidence>
<dbReference type="Gene3D" id="1.20.120.1240">
    <property type="entry name" value="Dynamin, middle domain"/>
    <property type="match status" value="1"/>
</dbReference>
<comment type="caution">
    <text evidence="2">The sequence shown here is derived from an EMBL/GenBank/DDBJ whole genome shotgun (WGS) entry which is preliminary data.</text>
</comment>
<reference evidence="2" key="1">
    <citation type="journal article" date="2020" name="Fungal Divers.">
        <title>Resolving the Mortierellaceae phylogeny through synthesis of multi-gene phylogenetics and phylogenomics.</title>
        <authorList>
            <person name="Vandepol N."/>
            <person name="Liber J."/>
            <person name="Desiro A."/>
            <person name="Na H."/>
            <person name="Kennedy M."/>
            <person name="Barry K."/>
            <person name="Grigoriev I.V."/>
            <person name="Miller A.N."/>
            <person name="O'Donnell K."/>
            <person name="Stajich J.E."/>
            <person name="Bonito G."/>
        </authorList>
    </citation>
    <scope>NUCLEOTIDE SEQUENCE</scope>
    <source>
        <strain evidence="2">NRRL 2769</strain>
    </source>
</reference>
<evidence type="ECO:0000313" key="2">
    <source>
        <dbReference type="EMBL" id="KAG0006713.1"/>
    </source>
</evidence>
<gene>
    <name evidence="2" type="ORF">BGZ80_005167</name>
</gene>
<dbReference type="InterPro" id="IPR000375">
    <property type="entry name" value="Dynamin_stalk"/>
</dbReference>
<dbReference type="AlphaFoldDB" id="A0A9P6MKT1"/>
<proteinExistence type="predicted"/>
<dbReference type="Pfam" id="PF01031">
    <property type="entry name" value="Dynamin_M"/>
    <property type="match status" value="1"/>
</dbReference>
<feature type="domain" description="GED" evidence="1">
    <location>
        <begin position="165"/>
        <end position="246"/>
    </location>
</feature>
<dbReference type="OrthoDB" id="2434183at2759"/>
<dbReference type="PROSITE" id="PS51388">
    <property type="entry name" value="GED"/>
    <property type="match status" value="1"/>
</dbReference>
<keyword evidence="3" id="KW-1185">Reference proteome</keyword>